<feature type="region of interest" description="Disordered" evidence="1">
    <location>
        <begin position="150"/>
        <end position="193"/>
    </location>
</feature>
<dbReference type="AlphaFoldDB" id="E2Q651"/>
<organism evidence="3 4">
    <name type="scientific">Streptomyces clavuligerus</name>
    <dbReference type="NCBI Taxonomy" id="1901"/>
    <lineage>
        <taxon>Bacteria</taxon>
        <taxon>Bacillati</taxon>
        <taxon>Actinomycetota</taxon>
        <taxon>Actinomycetes</taxon>
        <taxon>Kitasatosporales</taxon>
        <taxon>Streptomycetaceae</taxon>
        <taxon>Streptomyces</taxon>
    </lineage>
</organism>
<sequence length="337" mass="35431">MALNHPRVRPPTGGRTRARARRTAAVAVALLLAAAVLSGCGAGTGAGPPGPRGAAADPPPPVGAVPTRLSVEGLVLPIEPYLFTDRQVARVLRARSTLASACMARRGYHWPAPRGRLPVTGTLNPANTAHRYGLTSAAVAARHGYHPVGGTPAALRPRERTPGPRPSPAALRTLTGSTADGTPLRADDRGRPLPPGGCLGEATAALSGDPGRIGNRELVAEINIGGYQRSRRDPRVRAVFRAWSRCMERRGYAYPDPVAVPGPGVRSTGPAPGPAEIALAVADVECKRRTNVIGVWSTVDAAHQRRAMGERRRELAAVARDIRTQVRGADRVLSAHR</sequence>
<accession>E2Q651</accession>
<dbReference type="KEGG" id="sclf:BB341_27085"/>
<evidence type="ECO:0000256" key="1">
    <source>
        <dbReference type="SAM" id="MobiDB-lite"/>
    </source>
</evidence>
<dbReference type="STRING" id="1901.BB341_27085"/>
<name>E2Q651_STRCL</name>
<feature type="region of interest" description="Disordered" evidence="1">
    <location>
        <begin position="1"/>
        <end position="20"/>
    </location>
</feature>
<evidence type="ECO:0000313" key="3">
    <source>
        <dbReference type="EMBL" id="EFG05211.1"/>
    </source>
</evidence>
<keyword evidence="2" id="KW-0732">Signal</keyword>
<gene>
    <name evidence="3" type="ORF">SCLAV_0135</name>
</gene>
<feature type="chain" id="PRO_5003162737" description="Lipoprotein" evidence="2">
    <location>
        <begin position="43"/>
        <end position="337"/>
    </location>
</feature>
<proteinExistence type="predicted"/>
<dbReference type="RefSeq" id="WP_003959280.1">
    <property type="nucleotide sequence ID" value="NZ_CM000913.1"/>
</dbReference>
<dbReference type="OrthoDB" id="4800194at2"/>
<evidence type="ECO:0000256" key="2">
    <source>
        <dbReference type="SAM" id="SignalP"/>
    </source>
</evidence>
<dbReference type="GeneID" id="93733152"/>
<feature type="signal peptide" evidence="2">
    <location>
        <begin position="1"/>
        <end position="42"/>
    </location>
</feature>
<dbReference type="EMBL" id="CM000913">
    <property type="protein sequence ID" value="EFG05211.1"/>
    <property type="molecule type" value="Genomic_DNA"/>
</dbReference>
<keyword evidence="4" id="KW-1185">Reference proteome</keyword>
<protein>
    <recommendedName>
        <fullName evidence="5">Lipoprotein</fullName>
    </recommendedName>
</protein>
<evidence type="ECO:0000313" key="4">
    <source>
        <dbReference type="Proteomes" id="UP000002357"/>
    </source>
</evidence>
<dbReference type="Proteomes" id="UP000002357">
    <property type="component" value="Chromosome"/>
</dbReference>
<evidence type="ECO:0008006" key="5">
    <source>
        <dbReference type="Google" id="ProtNLM"/>
    </source>
</evidence>
<dbReference type="eggNOG" id="ENOG50332CB">
    <property type="taxonomic scope" value="Bacteria"/>
</dbReference>
<reference evidence="3 4" key="1">
    <citation type="journal article" date="2010" name="Genome Biol. Evol.">
        <title>The sequence of a 1.8-mb bacterial linear plasmid reveals a rich evolutionary reservoir of secondary metabolic pathways.</title>
        <authorList>
            <person name="Medema M.H."/>
            <person name="Trefzer A."/>
            <person name="Kovalchuk A."/>
            <person name="van den Berg M."/>
            <person name="Mueller U."/>
            <person name="Heijne W."/>
            <person name="Wu L."/>
            <person name="Alam M.T."/>
            <person name="Ronning C.M."/>
            <person name="Nierman W.C."/>
            <person name="Bovenberg R.A.L."/>
            <person name="Breitling R."/>
            <person name="Takano E."/>
        </authorList>
    </citation>
    <scope>NUCLEOTIDE SEQUENCE [LARGE SCALE GENOMIC DNA]</scope>
    <source>
        <strain evidence="4">ATCC 27064 / DSM 738 / JCM 4710 / NBRC 13307 / NCIMB 12785 / NRRL 3585 / VKM Ac-602</strain>
    </source>
</reference>